<keyword evidence="2" id="KW-1185">Reference proteome</keyword>
<reference evidence="1 2" key="1">
    <citation type="journal article" date="2020" name="Int. J. Syst. Evol. Microbiol.">
        <title>Reclassification of Streptomyces castelarensis and Streptomyces sporoclivatus as later heterotypic synonyms of Streptomyces antimycoticus.</title>
        <authorList>
            <person name="Komaki H."/>
            <person name="Tamura T."/>
        </authorList>
    </citation>
    <scope>NUCLEOTIDE SEQUENCE [LARGE SCALE GENOMIC DNA]</scope>
    <source>
        <strain evidence="1 2">NBRC 12839</strain>
    </source>
</reference>
<sequence>MRTAAGASTAAGVRTTGEVQVWSALPFLLAGPLARIGYLDAIGPALSGVELAEDAPLFAAALAYKVLGGTARGWRRVERDSEAAAAFAGLSSPLDEDRLTAFARQARPALPVLDGVLALSVCRGHDPADPLLLTGADDGLLLLDAQGMFPIAWTTEAAGLLPHWQSCGRPPVLLCAGPLPRAPCATSPPRACRSSPAYGRCAVTRWRGCPGARHCGARRAPHRTCASPRSCPPTPSGARTW</sequence>
<proteinExistence type="predicted"/>
<dbReference type="AlphaFoldDB" id="A0A4D4KFY1"/>
<gene>
    <name evidence="1" type="ORF">SANT12839_089330</name>
</gene>
<dbReference type="Proteomes" id="UP000299290">
    <property type="component" value="Unassembled WGS sequence"/>
</dbReference>
<evidence type="ECO:0000313" key="2">
    <source>
        <dbReference type="Proteomes" id="UP000299290"/>
    </source>
</evidence>
<protein>
    <submittedName>
        <fullName evidence="1">Uncharacterized protein</fullName>
    </submittedName>
</protein>
<evidence type="ECO:0000313" key="1">
    <source>
        <dbReference type="EMBL" id="GDY48051.1"/>
    </source>
</evidence>
<accession>A0A4D4KFY1</accession>
<organism evidence="1 2">
    <name type="scientific">Streptomyces antimycoticus</name>
    <dbReference type="NCBI Taxonomy" id="68175"/>
    <lineage>
        <taxon>Bacteria</taxon>
        <taxon>Bacillati</taxon>
        <taxon>Actinomycetota</taxon>
        <taxon>Actinomycetes</taxon>
        <taxon>Kitasatosporales</taxon>
        <taxon>Streptomycetaceae</taxon>
        <taxon>Streptomyces</taxon>
        <taxon>Streptomyces violaceusniger group</taxon>
    </lineage>
</organism>
<dbReference type="EMBL" id="BJHV01000001">
    <property type="protein sequence ID" value="GDY48051.1"/>
    <property type="molecule type" value="Genomic_DNA"/>
</dbReference>
<comment type="caution">
    <text evidence="1">The sequence shown here is derived from an EMBL/GenBank/DDBJ whole genome shotgun (WGS) entry which is preliminary data.</text>
</comment>
<name>A0A4D4KFY1_9ACTN</name>